<evidence type="ECO:0000313" key="7">
    <source>
        <dbReference type="EMBL" id="PSR35061.1"/>
    </source>
</evidence>
<dbReference type="InterPro" id="IPR051784">
    <property type="entry name" value="Nod_factor_ABC_transporter"/>
</dbReference>
<comment type="caution">
    <text evidence="7">The sequence shown here is derived from an EMBL/GenBank/DDBJ whole genome shotgun (WGS) entry which is preliminary data.</text>
</comment>
<dbReference type="PANTHER" id="PTHR43229">
    <property type="entry name" value="NODULATION PROTEIN J"/>
    <property type="match status" value="1"/>
</dbReference>
<evidence type="ECO:0000256" key="5">
    <source>
        <dbReference type="SAM" id="Phobius"/>
    </source>
</evidence>
<dbReference type="AlphaFoldDB" id="A0A2T2XKQ1"/>
<feature type="transmembrane region" description="Helical" evidence="5">
    <location>
        <begin position="219"/>
        <end position="240"/>
    </location>
</feature>
<protein>
    <recommendedName>
        <fullName evidence="6">ABC-2 type transporter transmembrane domain-containing protein</fullName>
    </recommendedName>
</protein>
<keyword evidence="3 5" id="KW-1133">Transmembrane helix</keyword>
<accession>A0A2T2XKQ1</accession>
<dbReference type="EMBL" id="PXYW01000004">
    <property type="protein sequence ID" value="PSR35061.1"/>
    <property type="molecule type" value="Genomic_DNA"/>
</dbReference>
<evidence type="ECO:0000259" key="6">
    <source>
        <dbReference type="Pfam" id="PF01061"/>
    </source>
</evidence>
<proteinExistence type="predicted"/>
<feature type="transmembrane region" description="Helical" evidence="5">
    <location>
        <begin position="103"/>
        <end position="124"/>
    </location>
</feature>
<dbReference type="Proteomes" id="UP000242972">
    <property type="component" value="Unassembled WGS sequence"/>
</dbReference>
<name>A0A2T2XKQ1_9FIRM</name>
<evidence type="ECO:0000256" key="3">
    <source>
        <dbReference type="ARBA" id="ARBA00022989"/>
    </source>
</evidence>
<evidence type="ECO:0000313" key="8">
    <source>
        <dbReference type="Proteomes" id="UP000242972"/>
    </source>
</evidence>
<feature type="transmembrane region" description="Helical" evidence="5">
    <location>
        <begin position="166"/>
        <end position="185"/>
    </location>
</feature>
<keyword evidence="4 5" id="KW-0472">Membrane</keyword>
<dbReference type="Pfam" id="PF01061">
    <property type="entry name" value="ABC2_membrane"/>
    <property type="match status" value="1"/>
</dbReference>
<feature type="domain" description="ABC-2 type transporter transmembrane" evidence="6">
    <location>
        <begin position="4"/>
        <end position="201"/>
    </location>
</feature>
<comment type="subcellular location">
    <subcellularLocation>
        <location evidence="1">Membrane</location>
        <topology evidence="1">Multi-pass membrane protein</topology>
    </subcellularLocation>
</comment>
<feature type="transmembrane region" description="Helical" evidence="5">
    <location>
        <begin position="53"/>
        <end position="71"/>
    </location>
</feature>
<reference evidence="7 8" key="1">
    <citation type="journal article" date="2014" name="BMC Genomics">
        <title>Comparison of environmental and isolate Sulfobacillus genomes reveals diverse carbon, sulfur, nitrogen, and hydrogen metabolisms.</title>
        <authorList>
            <person name="Justice N.B."/>
            <person name="Norman A."/>
            <person name="Brown C.T."/>
            <person name="Singh A."/>
            <person name="Thomas B.C."/>
            <person name="Banfield J.F."/>
        </authorList>
    </citation>
    <scope>NUCLEOTIDE SEQUENCE [LARGE SCALE GENOMIC DNA]</scope>
    <source>
        <strain evidence="7">AMDSBA4</strain>
    </source>
</reference>
<gene>
    <name evidence="7" type="ORF">C7B46_02590</name>
</gene>
<keyword evidence="2 5" id="KW-0812">Transmembrane</keyword>
<sequence length="249" mass="27861">MKKLWAAISLDLRRTLRNRQFIFFTLIMPVGFYILYSRMYSSSAQFQGTSWDAYFMVSMAAFGATGVLLNTTGTRVARERMTGWPLYLATTPLTATRYVIAKILVAQVTALASIVIVFVTGMLFNHVQIAWDSWGILVMEVWLGAIPFAAWGLVLAYLMGQSAINYGVTIVYLAGSFLAGLWTPLKFLPSALQHFGKLLPAYQEAAMAWGSLAHRVFDWAHPLTLLGYTIVFGGIARWLFVHQQRLGND</sequence>
<feature type="transmembrane region" description="Helical" evidence="5">
    <location>
        <begin position="136"/>
        <end position="159"/>
    </location>
</feature>
<dbReference type="GO" id="GO:0016020">
    <property type="term" value="C:membrane"/>
    <property type="evidence" value="ECO:0007669"/>
    <property type="project" value="UniProtKB-SubCell"/>
</dbReference>
<dbReference type="GO" id="GO:0140359">
    <property type="term" value="F:ABC-type transporter activity"/>
    <property type="evidence" value="ECO:0007669"/>
    <property type="project" value="InterPro"/>
</dbReference>
<dbReference type="InterPro" id="IPR013525">
    <property type="entry name" value="ABC2_TM"/>
</dbReference>
<evidence type="ECO:0000256" key="4">
    <source>
        <dbReference type="ARBA" id="ARBA00023136"/>
    </source>
</evidence>
<feature type="transmembrane region" description="Helical" evidence="5">
    <location>
        <begin position="21"/>
        <end position="41"/>
    </location>
</feature>
<dbReference type="PANTHER" id="PTHR43229:SF2">
    <property type="entry name" value="NODULATION PROTEIN J"/>
    <property type="match status" value="1"/>
</dbReference>
<evidence type="ECO:0000256" key="2">
    <source>
        <dbReference type="ARBA" id="ARBA00022692"/>
    </source>
</evidence>
<evidence type="ECO:0000256" key="1">
    <source>
        <dbReference type="ARBA" id="ARBA00004141"/>
    </source>
</evidence>
<organism evidence="7 8">
    <name type="scientific">Sulfobacillus benefaciens</name>
    <dbReference type="NCBI Taxonomy" id="453960"/>
    <lineage>
        <taxon>Bacteria</taxon>
        <taxon>Bacillati</taxon>
        <taxon>Bacillota</taxon>
        <taxon>Clostridia</taxon>
        <taxon>Eubacteriales</taxon>
        <taxon>Clostridiales Family XVII. Incertae Sedis</taxon>
        <taxon>Sulfobacillus</taxon>
    </lineage>
</organism>